<dbReference type="InterPro" id="IPR043129">
    <property type="entry name" value="ATPase_NBD"/>
</dbReference>
<dbReference type="InterPro" id="IPR000577">
    <property type="entry name" value="Carb_kinase_FGGY"/>
</dbReference>
<evidence type="ECO:0000256" key="7">
    <source>
        <dbReference type="RuleBase" id="RU003733"/>
    </source>
</evidence>
<sequence>MSTGHVIAIDQGTTNTKAILVDMAGGIVAKASAPLKSTYPRPGWAEQSAVEIWASVQAVIADIMASGNYDISGLAIANQRETLVVWDAETGLPLTPAILWQCRRTAKVCDALIADGANPAVVEATGLSINALFPASKLGWVMENVPEARSFAEQGRLRAGTVDSWLLYRLTGGKTFATDHSNASRTQLFNTQRLQWDESLCDLFHVPLSALPDVRASNSRFGEVADGVTALPASVPILAMMGDSHAALYGHGVRAPGLVKATYGTGSSLMTLTPERVLSKHGLSATIAWSEQDQGVTYALEGNITVSAQAAAFAADMLGLPDAKALSELAETVEDSGGVTFVPALAGLGAPHWNDTVSGTISGMTLATTRAHLARATLEAIVLQIADVFNAMEQDIEGSLHGLLADGGASANDLLMQLQADLLNRPVTRSAQAEVGAIGVAAMALKNLASLPAPSHQSDTVFQPRQEAGTWRSKVTGDWRSLLGRLTAH</sequence>
<evidence type="ECO:0000256" key="1">
    <source>
        <dbReference type="ARBA" id="ARBA00009156"/>
    </source>
</evidence>
<organism evidence="10 11">
    <name type="scientific">Tianweitania populi</name>
    <dbReference type="NCBI Taxonomy" id="1607949"/>
    <lineage>
        <taxon>Bacteria</taxon>
        <taxon>Pseudomonadati</taxon>
        <taxon>Pseudomonadota</taxon>
        <taxon>Alphaproteobacteria</taxon>
        <taxon>Hyphomicrobiales</taxon>
        <taxon>Phyllobacteriaceae</taxon>
        <taxon>Tianweitania</taxon>
    </lineage>
</organism>
<dbReference type="Proteomes" id="UP000630142">
    <property type="component" value="Unassembled WGS sequence"/>
</dbReference>
<dbReference type="InterPro" id="IPR018484">
    <property type="entry name" value="FGGY_N"/>
</dbReference>
<keyword evidence="11" id="KW-1185">Reference proteome</keyword>
<evidence type="ECO:0000256" key="6">
    <source>
        <dbReference type="ARBA" id="ARBA00043149"/>
    </source>
</evidence>
<keyword evidence="4 7" id="KW-0418">Kinase</keyword>
<dbReference type="AlphaFoldDB" id="A0A8J3DZ89"/>
<evidence type="ECO:0000256" key="5">
    <source>
        <dbReference type="ARBA" id="ARBA00022840"/>
    </source>
</evidence>
<dbReference type="SUPFAM" id="SSF53067">
    <property type="entry name" value="Actin-like ATPase domain"/>
    <property type="match status" value="2"/>
</dbReference>
<dbReference type="PROSITE" id="PS00445">
    <property type="entry name" value="FGGY_KINASES_2"/>
    <property type="match status" value="1"/>
</dbReference>
<reference evidence="10" key="1">
    <citation type="journal article" date="2014" name="Int. J. Syst. Evol. Microbiol.">
        <title>Complete genome sequence of Corynebacterium casei LMG S-19264T (=DSM 44701T), isolated from a smear-ripened cheese.</title>
        <authorList>
            <consortium name="US DOE Joint Genome Institute (JGI-PGF)"/>
            <person name="Walter F."/>
            <person name="Albersmeier A."/>
            <person name="Kalinowski J."/>
            <person name="Ruckert C."/>
        </authorList>
    </citation>
    <scope>NUCLEOTIDE SEQUENCE</scope>
    <source>
        <strain evidence="10">KCTC 42249</strain>
    </source>
</reference>
<evidence type="ECO:0000313" key="10">
    <source>
        <dbReference type="EMBL" id="GHD23271.1"/>
    </source>
</evidence>
<dbReference type="GO" id="GO:0019563">
    <property type="term" value="P:glycerol catabolic process"/>
    <property type="evidence" value="ECO:0007669"/>
    <property type="project" value="TreeGrafter"/>
</dbReference>
<comment type="similarity">
    <text evidence="1 7">Belongs to the FGGY kinase family.</text>
</comment>
<dbReference type="GO" id="GO:0005829">
    <property type="term" value="C:cytosol"/>
    <property type="evidence" value="ECO:0007669"/>
    <property type="project" value="TreeGrafter"/>
</dbReference>
<protein>
    <recommendedName>
        <fullName evidence="6">ATP:glycerol 3-phosphotransferase</fullName>
    </recommendedName>
</protein>
<dbReference type="PANTHER" id="PTHR10196">
    <property type="entry name" value="SUGAR KINASE"/>
    <property type="match status" value="1"/>
</dbReference>
<feature type="domain" description="Carbohydrate kinase FGGY C-terminal" evidence="9">
    <location>
        <begin position="260"/>
        <end position="445"/>
    </location>
</feature>
<dbReference type="GO" id="GO:0005524">
    <property type="term" value="F:ATP binding"/>
    <property type="evidence" value="ECO:0007669"/>
    <property type="project" value="UniProtKB-KW"/>
</dbReference>
<feature type="domain" description="Carbohydrate kinase FGGY N-terminal" evidence="8">
    <location>
        <begin position="6"/>
        <end position="250"/>
    </location>
</feature>
<name>A0A8J3DZ89_9HYPH</name>
<dbReference type="GO" id="GO:0004370">
    <property type="term" value="F:glycerol kinase activity"/>
    <property type="evidence" value="ECO:0007669"/>
    <property type="project" value="TreeGrafter"/>
</dbReference>
<dbReference type="Pfam" id="PF02782">
    <property type="entry name" value="FGGY_C"/>
    <property type="match status" value="1"/>
</dbReference>
<evidence type="ECO:0000259" key="8">
    <source>
        <dbReference type="Pfam" id="PF00370"/>
    </source>
</evidence>
<proteinExistence type="inferred from homology"/>
<keyword evidence="2 7" id="KW-0808">Transferase</keyword>
<dbReference type="InterPro" id="IPR018483">
    <property type="entry name" value="Carb_kinase_FGGY_CS"/>
</dbReference>
<dbReference type="Pfam" id="PF00370">
    <property type="entry name" value="FGGY_N"/>
    <property type="match status" value="1"/>
</dbReference>
<evidence type="ECO:0000259" key="9">
    <source>
        <dbReference type="Pfam" id="PF02782"/>
    </source>
</evidence>
<evidence type="ECO:0000256" key="4">
    <source>
        <dbReference type="ARBA" id="ARBA00022777"/>
    </source>
</evidence>
<reference evidence="10" key="2">
    <citation type="submission" date="2020-09" db="EMBL/GenBank/DDBJ databases">
        <authorList>
            <person name="Sun Q."/>
            <person name="Kim S."/>
        </authorList>
    </citation>
    <scope>NUCLEOTIDE SEQUENCE</scope>
    <source>
        <strain evidence="10">KCTC 42249</strain>
    </source>
</reference>
<dbReference type="PIRSF" id="PIRSF000538">
    <property type="entry name" value="GlpK"/>
    <property type="match status" value="1"/>
</dbReference>
<accession>A0A8J3DZ89</accession>
<keyword evidence="3" id="KW-0547">Nucleotide-binding</keyword>
<dbReference type="RefSeq" id="WP_189507146.1">
    <property type="nucleotide sequence ID" value="NZ_BMZQ01000005.1"/>
</dbReference>
<evidence type="ECO:0000256" key="2">
    <source>
        <dbReference type="ARBA" id="ARBA00022679"/>
    </source>
</evidence>
<dbReference type="EMBL" id="BMZQ01000005">
    <property type="protein sequence ID" value="GHD23271.1"/>
    <property type="molecule type" value="Genomic_DNA"/>
</dbReference>
<keyword evidence="5" id="KW-0067">ATP-binding</keyword>
<evidence type="ECO:0000313" key="11">
    <source>
        <dbReference type="Proteomes" id="UP000630142"/>
    </source>
</evidence>
<comment type="caution">
    <text evidence="10">The sequence shown here is derived from an EMBL/GenBank/DDBJ whole genome shotgun (WGS) entry which is preliminary data.</text>
</comment>
<dbReference type="InterPro" id="IPR018485">
    <property type="entry name" value="FGGY_C"/>
</dbReference>
<dbReference type="PANTHER" id="PTHR10196:SF69">
    <property type="entry name" value="GLYCEROL KINASE"/>
    <property type="match status" value="1"/>
</dbReference>
<gene>
    <name evidence="10" type="ORF">GCM10016234_38430</name>
</gene>
<dbReference type="Gene3D" id="3.30.420.40">
    <property type="match status" value="2"/>
</dbReference>
<dbReference type="CDD" id="cd07769">
    <property type="entry name" value="ASKHA_NBD_FGGY_GK"/>
    <property type="match status" value="1"/>
</dbReference>
<evidence type="ECO:0000256" key="3">
    <source>
        <dbReference type="ARBA" id="ARBA00022741"/>
    </source>
</evidence>